<feature type="region of interest" description="Disordered" evidence="1">
    <location>
        <begin position="1"/>
        <end position="196"/>
    </location>
</feature>
<evidence type="ECO:0000256" key="1">
    <source>
        <dbReference type="SAM" id="MobiDB-lite"/>
    </source>
</evidence>
<dbReference type="AlphaFoldDB" id="A0A1E3HLA9"/>
<name>A0A1E3HLA9_9TREE</name>
<feature type="region of interest" description="Disordered" evidence="1">
    <location>
        <begin position="410"/>
        <end position="429"/>
    </location>
</feature>
<dbReference type="PANTHER" id="PTHR39398">
    <property type="entry name" value="YALI0F14311P"/>
    <property type="match status" value="1"/>
</dbReference>
<feature type="compositionally biased region" description="Gly residues" evidence="1">
    <location>
        <begin position="49"/>
        <end position="72"/>
    </location>
</feature>
<sequence>MSYQPPHLRTRAPPIAAGPSSSNVDSGRGGRGLGVDGRWLEANSNGPGASRGRGGMTTGAAGMGMGIRGRGGSTAARPLAVPSRVLPERSSAIQAPREEGRIQPQPSRRDWSAPTPSVSLPRQSQPASQTAPSPSPYASPRRVPGGQGLQAPASDIKPMRVREKDSKEREEKREMEMVQSVSRSGGDGAQGDALKDWGTQDRYRAYISTRVDAHYDKYATPRDEAPSKKGKEIAGEGEGEELESLGSIVLLFRKLREGVVASGRIDDFAIEVFESSAKFALLAQNKAQLLSSLSGLVPGLYQAHDNLPTSSSPDDTLSNHLNALTLTPRDGRTEFTVILLIFHLVTRGHVAFNELYAELTRAPRLKGDGGERKGFVGEEELGYVRLAARVMAEENFDSVTFFRLLSPPASTTTTSPIPSSGAPEGARLPESTSYQRILLSRASPAIRDRAWERLKKAYMSVGVDWAGRVLGLELGGEVEKWVEEKGGRVEGGKVVLR</sequence>
<organism evidence="2 3">
    <name type="scientific">Cryptococcus amylolentus CBS 6039</name>
    <dbReference type="NCBI Taxonomy" id="1295533"/>
    <lineage>
        <taxon>Eukaryota</taxon>
        <taxon>Fungi</taxon>
        <taxon>Dikarya</taxon>
        <taxon>Basidiomycota</taxon>
        <taxon>Agaricomycotina</taxon>
        <taxon>Tremellomycetes</taxon>
        <taxon>Tremellales</taxon>
        <taxon>Cryptococcaceae</taxon>
        <taxon>Cryptococcus</taxon>
    </lineage>
</organism>
<evidence type="ECO:0008006" key="4">
    <source>
        <dbReference type="Google" id="ProtNLM"/>
    </source>
</evidence>
<feature type="compositionally biased region" description="Low complexity" evidence="1">
    <location>
        <begin position="410"/>
        <end position="423"/>
    </location>
</feature>
<feature type="compositionally biased region" description="Basic and acidic residues" evidence="1">
    <location>
        <begin position="157"/>
        <end position="176"/>
    </location>
</feature>
<dbReference type="OrthoDB" id="2100128at2759"/>
<dbReference type="RefSeq" id="XP_018992502.1">
    <property type="nucleotide sequence ID" value="XM_019140011.1"/>
</dbReference>
<evidence type="ECO:0000313" key="2">
    <source>
        <dbReference type="EMBL" id="ODN77128.1"/>
    </source>
</evidence>
<reference evidence="2 3" key="1">
    <citation type="submission" date="2016-06" db="EMBL/GenBank/DDBJ databases">
        <title>Evolution of pathogenesis and genome organization in the Tremellales.</title>
        <authorList>
            <person name="Cuomo C."/>
            <person name="Litvintseva A."/>
            <person name="Heitman J."/>
            <person name="Chen Y."/>
            <person name="Sun S."/>
            <person name="Springer D."/>
            <person name="Dromer F."/>
            <person name="Young S."/>
            <person name="Zeng Q."/>
            <person name="Chapman S."/>
            <person name="Gujja S."/>
            <person name="Saif S."/>
            <person name="Birren B."/>
        </authorList>
    </citation>
    <scope>NUCLEOTIDE SEQUENCE [LARGE SCALE GENOMIC DNA]</scope>
    <source>
        <strain evidence="2 3">CBS 6039</strain>
    </source>
</reference>
<proteinExistence type="predicted"/>
<keyword evidence="3" id="KW-1185">Reference proteome</keyword>
<feature type="compositionally biased region" description="Basic and acidic residues" evidence="1">
    <location>
        <begin position="96"/>
        <end position="111"/>
    </location>
</feature>
<protein>
    <recommendedName>
        <fullName evidence="4">CSN8/PSMD8/EIF3K domain-containing protein</fullName>
    </recommendedName>
</protein>
<dbReference type="EMBL" id="AWGJ01000008">
    <property type="protein sequence ID" value="ODN77128.1"/>
    <property type="molecule type" value="Genomic_DNA"/>
</dbReference>
<accession>A0A1E3HLA9</accession>
<comment type="caution">
    <text evidence="2">The sequence shown here is derived from an EMBL/GenBank/DDBJ whole genome shotgun (WGS) entry which is preliminary data.</text>
</comment>
<feature type="compositionally biased region" description="Low complexity" evidence="1">
    <location>
        <begin position="121"/>
        <end position="144"/>
    </location>
</feature>
<dbReference type="PANTHER" id="PTHR39398:SF1">
    <property type="entry name" value="CSN8_PSMD8_EIF3K DOMAIN-CONTAINING PROTEIN"/>
    <property type="match status" value="1"/>
</dbReference>
<evidence type="ECO:0000313" key="3">
    <source>
        <dbReference type="Proteomes" id="UP000094065"/>
    </source>
</evidence>
<gene>
    <name evidence="2" type="ORF">L202_05659</name>
</gene>
<dbReference type="GeneID" id="30156968"/>
<dbReference type="STRING" id="1295533.A0A1E3HLA9"/>
<dbReference type="Proteomes" id="UP000094065">
    <property type="component" value="Unassembled WGS sequence"/>
</dbReference>